<dbReference type="Pfam" id="PF00109">
    <property type="entry name" value="ketoacyl-synt"/>
    <property type="match status" value="1"/>
</dbReference>
<protein>
    <submittedName>
        <fullName evidence="5">3-oxoacyl-[acyl-carrier-protein] synthase-1</fullName>
    </submittedName>
</protein>
<keyword evidence="2 3" id="KW-0808">Transferase</keyword>
<gene>
    <name evidence="5" type="ORF">SAMN05660236_1140</name>
</gene>
<accession>A0A1T5JJG2</accession>
<dbReference type="InterPro" id="IPR014030">
    <property type="entry name" value="Ketoacyl_synth_N"/>
</dbReference>
<dbReference type="GO" id="GO:0005829">
    <property type="term" value="C:cytosol"/>
    <property type="evidence" value="ECO:0007669"/>
    <property type="project" value="TreeGrafter"/>
</dbReference>
<name>A0A1T5JJG2_9BACT</name>
<evidence type="ECO:0000313" key="6">
    <source>
        <dbReference type="Proteomes" id="UP000190961"/>
    </source>
</evidence>
<dbReference type="InterPro" id="IPR016039">
    <property type="entry name" value="Thiolase-like"/>
</dbReference>
<organism evidence="5 6">
    <name type="scientific">Ohtaekwangia koreensis</name>
    <dbReference type="NCBI Taxonomy" id="688867"/>
    <lineage>
        <taxon>Bacteria</taxon>
        <taxon>Pseudomonadati</taxon>
        <taxon>Bacteroidota</taxon>
        <taxon>Cytophagia</taxon>
        <taxon>Cytophagales</taxon>
        <taxon>Fulvivirgaceae</taxon>
        <taxon>Ohtaekwangia</taxon>
    </lineage>
</organism>
<keyword evidence="6" id="KW-1185">Reference proteome</keyword>
<dbReference type="EMBL" id="FUZU01000001">
    <property type="protein sequence ID" value="SKC51358.1"/>
    <property type="molecule type" value="Genomic_DNA"/>
</dbReference>
<dbReference type="Pfam" id="PF02801">
    <property type="entry name" value="Ketoacyl-synt_C"/>
    <property type="match status" value="1"/>
</dbReference>
<dbReference type="PROSITE" id="PS52004">
    <property type="entry name" value="KS3_2"/>
    <property type="match status" value="1"/>
</dbReference>
<dbReference type="PANTHER" id="PTHR11712:SF320">
    <property type="entry name" value="BETA-KETOACYL SYNTHASE"/>
    <property type="match status" value="1"/>
</dbReference>
<dbReference type="PANTHER" id="PTHR11712">
    <property type="entry name" value="POLYKETIDE SYNTHASE-RELATED"/>
    <property type="match status" value="1"/>
</dbReference>
<dbReference type="GO" id="GO:0006633">
    <property type="term" value="P:fatty acid biosynthetic process"/>
    <property type="evidence" value="ECO:0007669"/>
    <property type="project" value="TreeGrafter"/>
</dbReference>
<sequence>MARAVWSIADSIISPLGFTSEENYSNIRKGLSGVKSTSNPQWNANSFMASALETLTSSDATTRFEQMAIKALETALGSHTLPSDKTIFILSTTKGNIDLLDSEEADHPRIHLHAVAAYLADKFGFKRNIVVSNACISGVLALIIAKRFLEGGAYDHAVVLGADVLSQFVVSGFQSLQAISASPCKPFDANRTGINLGEAAGVMILSTDPKMLGSKSSVRLLGSGVSNDANHISGPSRTGEELAQAIAQALKTSELTPDDIDFISAHGTATVYNDEMEAKAFNYAGMSKIPLNSLKGYYGHTLGAAGVIETIITIHGLLQNELIPTRGFDTFGVPKEINVCSQLQSKPLKRILKTASGFGGCNAALVVEKVNQ</sequence>
<dbReference type="RefSeq" id="WP_079685701.1">
    <property type="nucleotide sequence ID" value="NZ_FUZU01000001.1"/>
</dbReference>
<dbReference type="Gene3D" id="3.40.47.10">
    <property type="match status" value="1"/>
</dbReference>
<reference evidence="5 6" key="1">
    <citation type="submission" date="2017-02" db="EMBL/GenBank/DDBJ databases">
        <authorList>
            <person name="Peterson S.W."/>
        </authorList>
    </citation>
    <scope>NUCLEOTIDE SEQUENCE [LARGE SCALE GENOMIC DNA]</scope>
    <source>
        <strain evidence="5 6">DSM 25262</strain>
    </source>
</reference>
<evidence type="ECO:0000259" key="4">
    <source>
        <dbReference type="PROSITE" id="PS52004"/>
    </source>
</evidence>
<comment type="similarity">
    <text evidence="1 3">Belongs to the thiolase-like superfamily. Beta-ketoacyl-ACP synthases family.</text>
</comment>
<feature type="domain" description="Ketosynthase family 3 (KS3)" evidence="4">
    <location>
        <begin position="2"/>
        <end position="369"/>
    </location>
</feature>
<dbReference type="AlphaFoldDB" id="A0A1T5JJG2"/>
<proteinExistence type="inferred from homology"/>
<dbReference type="InterPro" id="IPR000794">
    <property type="entry name" value="Beta-ketoacyl_synthase"/>
</dbReference>
<dbReference type="SMART" id="SM00825">
    <property type="entry name" value="PKS_KS"/>
    <property type="match status" value="1"/>
</dbReference>
<dbReference type="GO" id="GO:0004315">
    <property type="term" value="F:3-oxoacyl-[acyl-carrier-protein] synthase activity"/>
    <property type="evidence" value="ECO:0007669"/>
    <property type="project" value="TreeGrafter"/>
</dbReference>
<dbReference type="SUPFAM" id="SSF53901">
    <property type="entry name" value="Thiolase-like"/>
    <property type="match status" value="1"/>
</dbReference>
<dbReference type="InterPro" id="IPR020841">
    <property type="entry name" value="PKS_Beta-ketoAc_synthase_dom"/>
</dbReference>
<dbReference type="Proteomes" id="UP000190961">
    <property type="component" value="Unassembled WGS sequence"/>
</dbReference>
<evidence type="ECO:0000313" key="5">
    <source>
        <dbReference type="EMBL" id="SKC51358.1"/>
    </source>
</evidence>
<dbReference type="STRING" id="688867.SAMN05660236_1140"/>
<dbReference type="OrthoDB" id="9808669at2"/>
<dbReference type="InterPro" id="IPR014031">
    <property type="entry name" value="Ketoacyl_synth_C"/>
</dbReference>
<evidence type="ECO:0000256" key="1">
    <source>
        <dbReference type="ARBA" id="ARBA00008467"/>
    </source>
</evidence>
<evidence type="ECO:0000256" key="2">
    <source>
        <dbReference type="ARBA" id="ARBA00022679"/>
    </source>
</evidence>
<evidence type="ECO:0000256" key="3">
    <source>
        <dbReference type="RuleBase" id="RU003694"/>
    </source>
</evidence>